<dbReference type="EMBL" id="ADBJ01000050">
    <property type="protein sequence ID" value="EFA76101.1"/>
    <property type="molecule type" value="Genomic_DNA"/>
</dbReference>
<keyword evidence="2" id="KW-1185">Reference proteome</keyword>
<reference evidence="1 2" key="1">
    <citation type="journal article" date="2011" name="Genome Res.">
        <title>Phylogeny-wide analysis of social amoeba genomes highlights ancient origins for complex intercellular communication.</title>
        <authorList>
            <person name="Heidel A.J."/>
            <person name="Lawal H.M."/>
            <person name="Felder M."/>
            <person name="Schilde C."/>
            <person name="Helps N.R."/>
            <person name="Tunggal B."/>
            <person name="Rivero F."/>
            <person name="John U."/>
            <person name="Schleicher M."/>
            <person name="Eichinger L."/>
            <person name="Platzer M."/>
            <person name="Noegel A.A."/>
            <person name="Schaap P."/>
            <person name="Gloeckner G."/>
        </authorList>
    </citation>
    <scope>NUCLEOTIDE SEQUENCE [LARGE SCALE GENOMIC DNA]</scope>
    <source>
        <strain evidence="2">ATCC 26659 / Pp 5 / PN500</strain>
    </source>
</reference>
<dbReference type="STRING" id="670386.D3BRR9"/>
<gene>
    <name evidence="1" type="ORF">PPL_10680</name>
</gene>
<dbReference type="AlphaFoldDB" id="D3BRR9"/>
<comment type="caution">
    <text evidence="1">The sequence shown here is derived from an EMBL/GenBank/DDBJ whole genome shotgun (WGS) entry which is preliminary data.</text>
</comment>
<protein>
    <submittedName>
        <fullName evidence="1">Uncharacterized protein</fullName>
    </submittedName>
</protein>
<dbReference type="InParanoid" id="D3BRR9"/>
<accession>D3BRR9</accession>
<evidence type="ECO:0000313" key="2">
    <source>
        <dbReference type="Proteomes" id="UP000001396"/>
    </source>
</evidence>
<name>D3BRR9_HETP5</name>
<evidence type="ECO:0000313" key="1">
    <source>
        <dbReference type="EMBL" id="EFA76101.1"/>
    </source>
</evidence>
<dbReference type="RefSeq" id="XP_020428235.1">
    <property type="nucleotide sequence ID" value="XM_020581448.1"/>
</dbReference>
<sequence length="125" mass="13446">MTLGVTPSDFSLAEDQNFDPKIEYVQNEISIMDLTNITPEGSGISSPREVSGEISPKLKFGKKSIGFIGGVCLLIGNMTGPGMVSIPLQYQEGGWLFNVSGLLLVEAISSIPYNSEFNVSKTIEN</sequence>
<dbReference type="Proteomes" id="UP000001396">
    <property type="component" value="Unassembled WGS sequence"/>
</dbReference>
<dbReference type="GeneID" id="31366149"/>
<organism evidence="1 2">
    <name type="scientific">Heterostelium pallidum (strain ATCC 26659 / Pp 5 / PN500)</name>
    <name type="common">Cellular slime mold</name>
    <name type="synonym">Polysphondylium pallidum</name>
    <dbReference type="NCBI Taxonomy" id="670386"/>
    <lineage>
        <taxon>Eukaryota</taxon>
        <taxon>Amoebozoa</taxon>
        <taxon>Evosea</taxon>
        <taxon>Eumycetozoa</taxon>
        <taxon>Dictyostelia</taxon>
        <taxon>Acytosteliales</taxon>
        <taxon>Acytosteliaceae</taxon>
        <taxon>Heterostelium</taxon>
    </lineage>
</organism>
<proteinExistence type="predicted"/>